<sequence>MSGKRHRLLTIRDTVSGMDTTVLLSRATFPDNERIVYPRESEHLVFHQIGGTYENLEDFNLEWDHKPDQVEKTVLCPKCREPITYFTPKLDELVNFTCMEILDARRLTNALIELLKDPVLPEDLLDIEKVGESD</sequence>
<dbReference type="EMBL" id="BARU01020845">
    <property type="protein sequence ID" value="GAH53761.1"/>
    <property type="molecule type" value="Genomic_DNA"/>
</dbReference>
<name>X1G774_9ZZZZ</name>
<proteinExistence type="predicted"/>
<organism evidence="1">
    <name type="scientific">marine sediment metagenome</name>
    <dbReference type="NCBI Taxonomy" id="412755"/>
    <lineage>
        <taxon>unclassified sequences</taxon>
        <taxon>metagenomes</taxon>
        <taxon>ecological metagenomes</taxon>
    </lineage>
</organism>
<protein>
    <submittedName>
        <fullName evidence="1">Uncharacterized protein</fullName>
    </submittedName>
</protein>
<accession>X1G774</accession>
<comment type="caution">
    <text evidence="1">The sequence shown here is derived from an EMBL/GenBank/DDBJ whole genome shotgun (WGS) entry which is preliminary data.</text>
</comment>
<dbReference type="AlphaFoldDB" id="X1G774"/>
<evidence type="ECO:0000313" key="1">
    <source>
        <dbReference type="EMBL" id="GAH53761.1"/>
    </source>
</evidence>
<gene>
    <name evidence="1" type="ORF">S03H2_34186</name>
</gene>
<reference evidence="1" key="1">
    <citation type="journal article" date="2014" name="Front. Microbiol.">
        <title>High frequency of phylogenetically diverse reductive dehalogenase-homologous genes in deep subseafloor sedimentary metagenomes.</title>
        <authorList>
            <person name="Kawai M."/>
            <person name="Futagami T."/>
            <person name="Toyoda A."/>
            <person name="Takaki Y."/>
            <person name="Nishi S."/>
            <person name="Hori S."/>
            <person name="Arai W."/>
            <person name="Tsubouchi T."/>
            <person name="Morono Y."/>
            <person name="Uchiyama I."/>
            <person name="Ito T."/>
            <person name="Fujiyama A."/>
            <person name="Inagaki F."/>
            <person name="Takami H."/>
        </authorList>
    </citation>
    <scope>NUCLEOTIDE SEQUENCE</scope>
    <source>
        <strain evidence="1">Expedition CK06-06</strain>
    </source>
</reference>